<dbReference type="Proteomes" id="UP000195877">
    <property type="component" value="Chromosome 1"/>
</dbReference>
<evidence type="ECO:0000313" key="5">
    <source>
        <dbReference type="Proteomes" id="UP000195953"/>
    </source>
</evidence>
<feature type="region of interest" description="Disordered" evidence="1">
    <location>
        <begin position="1"/>
        <end position="150"/>
    </location>
</feature>
<feature type="region of interest" description="Disordered" evidence="1">
    <location>
        <begin position="511"/>
        <end position="533"/>
    </location>
</feature>
<evidence type="ECO:0000256" key="1">
    <source>
        <dbReference type="SAM" id="MobiDB-lite"/>
    </source>
</evidence>
<reference evidence="3 5" key="2">
    <citation type="submission" date="2017-05" db="EMBL/GenBank/DDBJ databases">
        <authorList>
            <person name="Song R."/>
            <person name="Chenine A.L."/>
            <person name="Ruprecht R.M."/>
        </authorList>
    </citation>
    <scope>NUCLEOTIDE SEQUENCE [LARGE SCALE GENOMIC DNA]</scope>
    <source>
        <strain evidence="3">PD5205</strain>
    </source>
</reference>
<evidence type="ECO:0000313" key="3">
    <source>
        <dbReference type="EMBL" id="SMR04771.1"/>
    </source>
</evidence>
<evidence type="ECO:0000313" key="4">
    <source>
        <dbReference type="Proteomes" id="UP000195877"/>
    </source>
</evidence>
<dbReference type="AlphaFoldDB" id="A0A1Y6HQD4"/>
<evidence type="ECO:0000313" key="2">
    <source>
        <dbReference type="EMBL" id="SMQ97767.1"/>
    </source>
</evidence>
<reference evidence="2 4" key="1">
    <citation type="submission" date="2017-05" db="EMBL/GenBank/DDBJ databases">
        <authorList>
            <person name="Blom J."/>
        </authorList>
    </citation>
    <scope>NUCLEOTIDE SEQUENCE [LARGE SCALE GENOMIC DNA]</scope>
    <source>
        <strain evidence="2">PD885</strain>
    </source>
</reference>
<feature type="region of interest" description="Disordered" evidence="1">
    <location>
        <begin position="555"/>
        <end position="579"/>
    </location>
</feature>
<gene>
    <name evidence="3" type="ORF">PD5205_03496</name>
    <name evidence="2" type="ORF">PD885_00498</name>
</gene>
<feature type="compositionally biased region" description="Polar residues" evidence="1">
    <location>
        <begin position="558"/>
        <end position="571"/>
    </location>
</feature>
<dbReference type="EMBL" id="LT853885">
    <property type="protein sequence ID" value="SMR04771.1"/>
    <property type="molecule type" value="Genomic_DNA"/>
</dbReference>
<proteinExistence type="predicted"/>
<accession>A0A1Y6HQD4</accession>
<name>A0A1Y6HQD4_9XANT</name>
<protein>
    <submittedName>
        <fullName evidence="3">Uncharacterized protein</fullName>
    </submittedName>
</protein>
<dbReference type="GeneID" id="61892952"/>
<dbReference type="RefSeq" id="WP_231892685.1">
    <property type="nucleotide sequence ID" value="NZ_CP016830.1"/>
</dbReference>
<feature type="compositionally biased region" description="Polar residues" evidence="1">
    <location>
        <begin position="13"/>
        <end position="28"/>
    </location>
</feature>
<keyword evidence="4" id="KW-1185">Reference proteome</keyword>
<feature type="region of interest" description="Disordered" evidence="1">
    <location>
        <begin position="465"/>
        <end position="499"/>
    </location>
</feature>
<dbReference type="EMBL" id="LT853882">
    <property type="protein sequence ID" value="SMQ97767.1"/>
    <property type="molecule type" value="Genomic_DNA"/>
</dbReference>
<sequence>MRSTKSSNRRTHAQSTYQSVPEQATGQVASLGAGPSGMLSSSTPPGVLSELAARPNKRRRTEASAVRSAPGSGVHPARSGTSRPFPFALEHDNLPPNSHLHHPKLSRADAPEPQGTTAQQPASKHVAVHKERRAPVDRPSTSGDRRSEFAQLRDKIRSATGPSSFNALCPADQGLIEQFIKGIEKAQSNVNTARSYIYLLIRFSNWLRDEKKAGLPDRFLKNQDGLKLDVHGLKPDVLSFQNGKKTNRLNAALNHLNIMVSDKDGTVKIRDYSHHEAHGGDEKFITNALSAYPDYASTLRALSAWLHAQNKEGLCEPGRLHSKTLMHEAEAFANTRMASSEKSVSALRKLQKFYLSGETDFVKRHSPRKIPEADRQLREKYKKALWESSRGKTYYNQQSYAEKTSSRMIPFSAWLDDKAKATMASRLHDSTLDDDLALYTSEGNSQHVGSMKGMLKKMREMLPLNAQSPDLGGRAEPSGPSYPSMVAPTHSGDQPQTSHSWDLNISAAEELAGPSGSAPPEPQAPQRSWDLNMPAAEVSGASWSAFAFDRDARYPDATGSQRTTAMSQASLPTFDEDDA</sequence>
<dbReference type="Proteomes" id="UP000195953">
    <property type="component" value="Chromosome 1"/>
</dbReference>
<organism evidence="3 5">
    <name type="scientific">Xanthomonas fragariae</name>
    <dbReference type="NCBI Taxonomy" id="48664"/>
    <lineage>
        <taxon>Bacteria</taxon>
        <taxon>Pseudomonadati</taxon>
        <taxon>Pseudomonadota</taxon>
        <taxon>Gammaproteobacteria</taxon>
        <taxon>Lysobacterales</taxon>
        <taxon>Lysobacteraceae</taxon>
        <taxon>Xanthomonas</taxon>
    </lineage>
</organism>